<dbReference type="Gene3D" id="3.40.30.120">
    <property type="match status" value="1"/>
</dbReference>
<dbReference type="Pfam" id="PF01494">
    <property type="entry name" value="FAD_binding_3"/>
    <property type="match status" value="1"/>
</dbReference>
<dbReference type="GO" id="GO:0016709">
    <property type="term" value="F:oxidoreductase activity, acting on paired donors, with incorporation or reduction of molecular oxygen, NAD(P)H as one donor, and incorporation of one atom of oxygen"/>
    <property type="evidence" value="ECO:0007669"/>
    <property type="project" value="UniProtKB-ARBA"/>
</dbReference>
<evidence type="ECO:0000313" key="7">
    <source>
        <dbReference type="Proteomes" id="UP000054466"/>
    </source>
</evidence>
<keyword evidence="3" id="KW-0560">Oxidoreductase</keyword>
<dbReference type="RefSeq" id="XP_016250907.1">
    <property type="nucleotide sequence ID" value="XM_016393388.1"/>
</dbReference>
<dbReference type="VEuPathDB" id="FungiDB:PV07_06410"/>
<evidence type="ECO:0000313" key="6">
    <source>
        <dbReference type="EMBL" id="KIW30691.1"/>
    </source>
</evidence>
<dbReference type="AlphaFoldDB" id="A0A0D1ZRL8"/>
<organism evidence="6 7">
    <name type="scientific">Cladophialophora immunda</name>
    <dbReference type="NCBI Taxonomy" id="569365"/>
    <lineage>
        <taxon>Eukaryota</taxon>
        <taxon>Fungi</taxon>
        <taxon>Dikarya</taxon>
        <taxon>Ascomycota</taxon>
        <taxon>Pezizomycotina</taxon>
        <taxon>Eurotiomycetes</taxon>
        <taxon>Chaetothyriomycetidae</taxon>
        <taxon>Chaetothyriales</taxon>
        <taxon>Herpotrichiellaceae</taxon>
        <taxon>Cladophialophora</taxon>
    </lineage>
</organism>
<proteinExistence type="predicted"/>
<dbReference type="EMBL" id="KN847042">
    <property type="protein sequence ID" value="KIW30691.1"/>
    <property type="molecule type" value="Genomic_DNA"/>
</dbReference>
<dbReference type="PRINTS" id="PR00420">
    <property type="entry name" value="RNGMNOXGNASE"/>
</dbReference>
<dbReference type="Gene3D" id="3.50.50.60">
    <property type="entry name" value="FAD/NAD(P)-binding domain"/>
    <property type="match status" value="1"/>
</dbReference>
<dbReference type="PANTHER" id="PTHR43004">
    <property type="entry name" value="TRK SYSTEM POTASSIUM UPTAKE PROTEIN"/>
    <property type="match status" value="1"/>
</dbReference>
<reference evidence="6 7" key="1">
    <citation type="submission" date="2015-01" db="EMBL/GenBank/DDBJ databases">
        <title>The Genome Sequence of Cladophialophora immunda CBS83496.</title>
        <authorList>
            <consortium name="The Broad Institute Genomics Platform"/>
            <person name="Cuomo C."/>
            <person name="de Hoog S."/>
            <person name="Gorbushina A."/>
            <person name="Stielow B."/>
            <person name="Teixiera M."/>
            <person name="Abouelleil A."/>
            <person name="Chapman S.B."/>
            <person name="Priest M."/>
            <person name="Young S.K."/>
            <person name="Wortman J."/>
            <person name="Nusbaum C."/>
            <person name="Birren B."/>
        </authorList>
    </citation>
    <scope>NUCLEOTIDE SEQUENCE [LARGE SCALE GENOMIC DNA]</scope>
    <source>
        <strain evidence="6 7">CBS 83496</strain>
    </source>
</reference>
<dbReference type="Proteomes" id="UP000054466">
    <property type="component" value="Unassembled WGS sequence"/>
</dbReference>
<evidence type="ECO:0000256" key="3">
    <source>
        <dbReference type="ARBA" id="ARBA00023002"/>
    </source>
</evidence>
<keyword evidence="2" id="KW-0274">FAD</keyword>
<accession>A0A0D1ZRL8</accession>
<evidence type="ECO:0000256" key="4">
    <source>
        <dbReference type="SAM" id="MobiDB-lite"/>
    </source>
</evidence>
<dbReference type="GO" id="GO:0071949">
    <property type="term" value="F:FAD binding"/>
    <property type="evidence" value="ECO:0007669"/>
    <property type="project" value="InterPro"/>
</dbReference>
<feature type="region of interest" description="Disordered" evidence="4">
    <location>
        <begin position="1"/>
        <end position="30"/>
    </location>
</feature>
<evidence type="ECO:0000256" key="2">
    <source>
        <dbReference type="ARBA" id="ARBA00022827"/>
    </source>
</evidence>
<dbReference type="OrthoDB" id="2690153at2759"/>
<dbReference type="Gene3D" id="3.30.9.10">
    <property type="entry name" value="D-Amino Acid Oxidase, subunit A, domain 2"/>
    <property type="match status" value="1"/>
</dbReference>
<sequence length="1066" mass="119803">MAAEQPKAGPEVRFSSSRQWPGERHPTRWDVHDANESPAITFLDRFRAALLHTEGAEGDALHDADSVIDGAEHVDENSVRAYTYPVVMLSEVPTILSEDQMERLQELFFTSFNHIFTDAVDIANWPSNPLPPYLQYAIACLGAAASAPAYNAGAYTIANGTDQAEVAAGLFVAGARLWSVMLEVDNREARMLEAVIAASLLITYGVLSTDQAYQRMSSVLLCNVVTISRRLHLPEGCSPLYSSSDMPEKDVSRKSSLLSYLLLIDTIHALHYGLAPHFSRTELFIKMPSSNHQFRTLYNSLTHGYALPEDVRSREDGLLLLTVLLSDIIYMQRCHLSISFYTDSHVSAADKSSSNRMLPRNPYVPLTSQSEYSRLSADFLAALCRWEQYFQPHVGTDIIAFYYFVKLQLTCPELGRLPHLVGYGKAPTLSESQRNSSLHMEQIDIPDKAMDFAWLVLDKCDEHLQTPARNLPIWLPVILFLSALVAWKKLCSRPATGQKYGSLKVLGLTGLIVSQDPSNADTPRAHITNMAAIDCLRDIGVDKECYQVGTAGDTMVHTRWSNSMAGEEYARIYSWGNDPRRKGDYELASPSDPLDLPQTLLEPILIRYATMNGFKCRWDTKFVSFVQEPDEKGVTTTLHDKVTGQDYRVRSRYLFGADGARSPIMRHLEIPMIKRPDQGYAINILMEADMAHLMENRMGNLHWLLTPDKEHPDYAWIGCIRMVKPWHEWLCIIFPTFGAERKQRSPAEYVKRVHEFIGDDTVEVKIKGISTWMINETAAEAYSKGNVYCLGDAVHRHPPNHGLGSNTCIQDAHNLAWKVAFVDRGIAGSSLLDSYSIERQPVGLDVVTQANASLRNHKKIWEVLGNMEPTVAARVEAFNILKEDSERGRKRRADLQAALRMINREEHGLGIEMNQRYTSSAVHKSDQGPQPTFDSDPLEHYHPTTYPGARVPHVWLSKTIPSKAVSTYDLAGKAHFTLFTGIGGDGWRPAAAKVSSELSVPFKVYSIGFRQEYEDRYLDWARIRGVAESGCVVVRPDFFIAWRSQQWENDSPEKLLAVMKSVLSRS</sequence>
<dbReference type="GeneID" id="27345604"/>
<feature type="domain" description="FAD-binding" evidence="5">
    <location>
        <begin position="503"/>
        <end position="849"/>
    </location>
</feature>
<name>A0A0D1ZRL8_9EURO</name>
<protein>
    <recommendedName>
        <fullName evidence="5">FAD-binding domain-containing protein</fullName>
    </recommendedName>
</protein>
<evidence type="ECO:0000256" key="1">
    <source>
        <dbReference type="ARBA" id="ARBA00022630"/>
    </source>
</evidence>
<dbReference type="InterPro" id="IPR002938">
    <property type="entry name" value="FAD-bd"/>
</dbReference>
<feature type="compositionally biased region" description="Basic and acidic residues" evidence="4">
    <location>
        <begin position="21"/>
        <end position="30"/>
    </location>
</feature>
<dbReference type="SUPFAM" id="SSF51905">
    <property type="entry name" value="FAD/NAD(P)-binding domain"/>
    <property type="match status" value="1"/>
</dbReference>
<evidence type="ECO:0000259" key="5">
    <source>
        <dbReference type="Pfam" id="PF01494"/>
    </source>
</evidence>
<dbReference type="InterPro" id="IPR050641">
    <property type="entry name" value="RIFMO-like"/>
</dbReference>
<dbReference type="HOGENOM" id="CLU_288353_0_0_1"/>
<gene>
    <name evidence="6" type="ORF">PV07_06410</name>
</gene>
<dbReference type="STRING" id="569365.A0A0D1ZRL8"/>
<keyword evidence="1" id="KW-0285">Flavoprotein</keyword>
<keyword evidence="7" id="KW-1185">Reference proteome</keyword>
<dbReference type="PANTHER" id="PTHR43004:SF8">
    <property type="entry name" value="FAD-BINDING DOMAIN-CONTAINING PROTEIN-RELATED"/>
    <property type="match status" value="1"/>
</dbReference>
<dbReference type="Pfam" id="PF21274">
    <property type="entry name" value="Rng_hyd_C"/>
    <property type="match status" value="1"/>
</dbReference>
<dbReference type="InterPro" id="IPR036188">
    <property type="entry name" value="FAD/NAD-bd_sf"/>
</dbReference>